<evidence type="ECO:0000256" key="5">
    <source>
        <dbReference type="ARBA" id="ARBA00037338"/>
    </source>
</evidence>
<proteinExistence type="predicted"/>
<evidence type="ECO:0000256" key="6">
    <source>
        <dbReference type="PROSITE-ProRule" id="PRU00221"/>
    </source>
</evidence>
<dbReference type="GO" id="GO:0034511">
    <property type="term" value="F:U3 snoRNA binding"/>
    <property type="evidence" value="ECO:0007669"/>
    <property type="project" value="TreeGrafter"/>
</dbReference>
<dbReference type="SMART" id="SM00320">
    <property type="entry name" value="WD40"/>
    <property type="match status" value="12"/>
</dbReference>
<evidence type="ECO:0000256" key="3">
    <source>
        <dbReference type="ARBA" id="ARBA00022737"/>
    </source>
</evidence>
<feature type="domain" description="U3 small nucleolar RNA-associated protein 13 C-terminal" evidence="7">
    <location>
        <begin position="645"/>
        <end position="795"/>
    </location>
</feature>
<comment type="function">
    <text evidence="5">Component of the ASTRA complex involved in chromatin remodeling.</text>
</comment>
<reference evidence="8" key="1">
    <citation type="journal article" date="2020" name="Stud. Mycol.">
        <title>101 Dothideomycetes genomes: a test case for predicting lifestyles and emergence of pathogens.</title>
        <authorList>
            <person name="Haridas S."/>
            <person name="Albert R."/>
            <person name="Binder M."/>
            <person name="Bloem J."/>
            <person name="Labutti K."/>
            <person name="Salamov A."/>
            <person name="Andreopoulos B."/>
            <person name="Baker S."/>
            <person name="Barry K."/>
            <person name="Bills G."/>
            <person name="Bluhm B."/>
            <person name="Cannon C."/>
            <person name="Castanera R."/>
            <person name="Culley D."/>
            <person name="Daum C."/>
            <person name="Ezra D."/>
            <person name="Gonzalez J."/>
            <person name="Henrissat B."/>
            <person name="Kuo A."/>
            <person name="Liang C."/>
            <person name="Lipzen A."/>
            <person name="Lutzoni F."/>
            <person name="Magnuson J."/>
            <person name="Mondo S."/>
            <person name="Nolan M."/>
            <person name="Ohm R."/>
            <person name="Pangilinan J."/>
            <person name="Park H.-J."/>
            <person name="Ramirez L."/>
            <person name="Alfaro M."/>
            <person name="Sun H."/>
            <person name="Tritt A."/>
            <person name="Yoshinaga Y."/>
            <person name="Zwiers L.-H."/>
            <person name="Turgeon B."/>
            <person name="Goodwin S."/>
            <person name="Spatafora J."/>
            <person name="Crous P."/>
            <person name="Grigoriev I."/>
        </authorList>
    </citation>
    <scope>NUCLEOTIDE SEQUENCE</scope>
    <source>
        <strain evidence="8">CBS 269.34</strain>
    </source>
</reference>
<dbReference type="GO" id="GO:0030686">
    <property type="term" value="C:90S preribosome"/>
    <property type="evidence" value="ECO:0007669"/>
    <property type="project" value="TreeGrafter"/>
</dbReference>
<evidence type="ECO:0000313" key="8">
    <source>
        <dbReference type="EMBL" id="KAF2499679.1"/>
    </source>
</evidence>
<protein>
    <submittedName>
        <fullName evidence="8">WD40 repeat-like protein</fullName>
    </submittedName>
</protein>
<comment type="subcellular location">
    <subcellularLocation>
        <location evidence="1">Nucleus</location>
        <location evidence="1">Nucleolus</location>
    </subcellularLocation>
</comment>
<dbReference type="OrthoDB" id="5414888at2759"/>
<dbReference type="InterPro" id="IPR019775">
    <property type="entry name" value="WD40_repeat_CS"/>
</dbReference>
<feature type="repeat" description="WD" evidence="6">
    <location>
        <begin position="447"/>
        <end position="488"/>
    </location>
</feature>
<feature type="repeat" description="WD" evidence="6">
    <location>
        <begin position="24"/>
        <end position="65"/>
    </location>
</feature>
<dbReference type="InterPro" id="IPR020472">
    <property type="entry name" value="WD40_PAC1"/>
</dbReference>
<dbReference type="GO" id="GO:0000480">
    <property type="term" value="P:endonucleolytic cleavage in 5'-ETS of tricistronic rRNA transcript (SSU-rRNA, 5.8S rRNA, LSU-rRNA)"/>
    <property type="evidence" value="ECO:0007669"/>
    <property type="project" value="TreeGrafter"/>
</dbReference>
<name>A0A6A6R553_9PEZI</name>
<dbReference type="PROSITE" id="PS50294">
    <property type="entry name" value="WD_REPEATS_REGION"/>
    <property type="match status" value="5"/>
</dbReference>
<dbReference type="PROSITE" id="PS50082">
    <property type="entry name" value="WD_REPEATS_2"/>
    <property type="match status" value="8"/>
</dbReference>
<dbReference type="FunFam" id="2.130.10.10:FF:001144">
    <property type="entry name" value="WD40 repeat-like protein"/>
    <property type="match status" value="1"/>
</dbReference>
<keyword evidence="9" id="KW-1185">Reference proteome</keyword>
<dbReference type="SUPFAM" id="SSF50978">
    <property type="entry name" value="WD40 repeat-like"/>
    <property type="match status" value="2"/>
</dbReference>
<evidence type="ECO:0000256" key="1">
    <source>
        <dbReference type="ARBA" id="ARBA00004604"/>
    </source>
</evidence>
<feature type="repeat" description="WD" evidence="6">
    <location>
        <begin position="592"/>
        <end position="633"/>
    </location>
</feature>
<feature type="repeat" description="WD" evidence="6">
    <location>
        <begin position="489"/>
        <end position="540"/>
    </location>
</feature>
<feature type="repeat" description="WD" evidence="6">
    <location>
        <begin position="335"/>
        <end position="376"/>
    </location>
</feature>
<dbReference type="InterPro" id="IPR013934">
    <property type="entry name" value="Utp13_C"/>
</dbReference>
<keyword evidence="3" id="KW-0677">Repeat</keyword>
<dbReference type="PANTHER" id="PTHR19854:SF15">
    <property type="entry name" value="TRANSDUCIN BETA-LIKE PROTEIN 3"/>
    <property type="match status" value="1"/>
</dbReference>
<dbReference type="CDD" id="cd00200">
    <property type="entry name" value="WD40"/>
    <property type="match status" value="2"/>
</dbReference>
<dbReference type="Pfam" id="PF08625">
    <property type="entry name" value="Utp13"/>
    <property type="match status" value="1"/>
</dbReference>
<evidence type="ECO:0000256" key="4">
    <source>
        <dbReference type="ARBA" id="ARBA00023242"/>
    </source>
</evidence>
<organism evidence="8 9">
    <name type="scientific">Lophium mytilinum</name>
    <dbReference type="NCBI Taxonomy" id="390894"/>
    <lineage>
        <taxon>Eukaryota</taxon>
        <taxon>Fungi</taxon>
        <taxon>Dikarya</taxon>
        <taxon>Ascomycota</taxon>
        <taxon>Pezizomycotina</taxon>
        <taxon>Dothideomycetes</taxon>
        <taxon>Pleosporomycetidae</taxon>
        <taxon>Mytilinidiales</taxon>
        <taxon>Mytilinidiaceae</taxon>
        <taxon>Lophium</taxon>
    </lineage>
</organism>
<feature type="repeat" description="WD" evidence="6">
    <location>
        <begin position="138"/>
        <end position="179"/>
    </location>
</feature>
<sequence>MRIYSLSPTPDNTGRIRTDLIRTLKPHSSPVVTSKVDKTGTLLATGAADGTVKVWDIQGGFVTHTLHGHGGVISSLLFFEVEVPTQDTAKRGKDKKKKTQAQENAEGETTLGYRLAVGAEEGKIRIWNLHKRTSVAILESHVSVVRSLDFSPQENALVSGSRDKTVIVWDCRTWKIRSTIPAYEGVESTGFLQNGTVIYTGGENGTIRLWTTTGGGEITVEQKAGIETDAILDVIHHENLPFLLSVHADQTLVFHSLDPLKGNAEEGKLQPLPIPRRISGNHDEVIDLAYIGRSRSLLALATNSEDIRIISLESNSNSEDDPIGGTHFGADVALLKGHEDIIICLDVDWSGHWLATGAKDNNARLWRLDPDSTSYTCVSTLVGHAESLGAISLPHAAPPRGTPAFETPLDHPPKFLITGSTDKTIKRWDTSSALKGGKKASRATYTRKAHDKDINAIDINHNSTLFASASQDRTVKIYSTEDGESQGVLRGHRRGVWTVKFAPKDTPSIGSTGSKGLIATGSGDKTVKIWSLADYSCLVTLEGHTNSVLKLVWLAYKPVDARDKRGAQLASAGGDGLVKVWDTASGEVSCTLDNHTDRVWALAANPTSDAMVSGGGDSVITFWQDTTTATMEAVVAAETERVELDQKLQNYAHKGNYREAITLALQLNQPARLLGLFKGVVEAETQEEGSLSGLKAVDHVLANLADEQLFKLLLRIRDWNTNARTAPVAQKILWTLVKSYPASRFASLKPTGKVDAKGSLRDVLDALKAYTERHYRRVEDLVDESYLLDFTLREMDEVVGGGEDAMNGLTLNGQDADMVMVEVE</sequence>
<accession>A0A6A6R553</accession>
<dbReference type="PRINTS" id="PR00320">
    <property type="entry name" value="GPROTEINBRPT"/>
</dbReference>
<feature type="repeat" description="WD" evidence="6">
    <location>
        <begin position="186"/>
        <end position="220"/>
    </location>
</feature>
<dbReference type="Proteomes" id="UP000799750">
    <property type="component" value="Unassembled WGS sequence"/>
</dbReference>
<keyword evidence="4" id="KW-0539">Nucleus</keyword>
<dbReference type="GO" id="GO:0000472">
    <property type="term" value="P:endonucleolytic cleavage to generate mature 5'-end of SSU-rRNA from (SSU-rRNA, 5.8S rRNA, LSU-rRNA)"/>
    <property type="evidence" value="ECO:0007669"/>
    <property type="project" value="TreeGrafter"/>
</dbReference>
<dbReference type="Pfam" id="PF00400">
    <property type="entry name" value="WD40"/>
    <property type="match status" value="8"/>
</dbReference>
<dbReference type="PANTHER" id="PTHR19854">
    <property type="entry name" value="TRANSDUCIN BETA-LIKE 3"/>
    <property type="match status" value="1"/>
</dbReference>
<dbReference type="InterPro" id="IPR036322">
    <property type="entry name" value="WD40_repeat_dom_sf"/>
</dbReference>
<evidence type="ECO:0000256" key="2">
    <source>
        <dbReference type="ARBA" id="ARBA00022574"/>
    </source>
</evidence>
<dbReference type="PROSITE" id="PS00678">
    <property type="entry name" value="WD_REPEATS_1"/>
    <property type="match status" value="2"/>
</dbReference>
<dbReference type="GO" id="GO:0032040">
    <property type="term" value="C:small-subunit processome"/>
    <property type="evidence" value="ECO:0007669"/>
    <property type="project" value="InterPro"/>
</dbReference>
<dbReference type="Gene3D" id="2.130.10.10">
    <property type="entry name" value="YVTN repeat-like/Quinoprotein amine dehydrogenase"/>
    <property type="match status" value="4"/>
</dbReference>
<dbReference type="InterPro" id="IPR001680">
    <property type="entry name" value="WD40_rpt"/>
</dbReference>
<dbReference type="EMBL" id="MU004184">
    <property type="protein sequence ID" value="KAF2499679.1"/>
    <property type="molecule type" value="Genomic_DNA"/>
</dbReference>
<evidence type="ECO:0000259" key="7">
    <source>
        <dbReference type="Pfam" id="PF08625"/>
    </source>
</evidence>
<gene>
    <name evidence="8" type="ORF">BU16DRAFT_524137</name>
</gene>
<keyword evidence="2 6" id="KW-0853">WD repeat</keyword>
<evidence type="ECO:0000313" key="9">
    <source>
        <dbReference type="Proteomes" id="UP000799750"/>
    </source>
</evidence>
<feature type="repeat" description="WD" evidence="6">
    <location>
        <begin position="541"/>
        <end position="591"/>
    </location>
</feature>
<dbReference type="InterPro" id="IPR015943">
    <property type="entry name" value="WD40/YVTN_repeat-like_dom_sf"/>
</dbReference>
<dbReference type="AlphaFoldDB" id="A0A6A6R553"/>